<keyword evidence="3" id="KW-1185">Reference proteome</keyword>
<proteinExistence type="predicted"/>
<reference evidence="2" key="1">
    <citation type="journal article" date="2020" name="bioRxiv">
        <title>Chromosome-level reference genome of the European wasp spider Argiope bruennichi: a resource for studies on range expansion and evolutionary adaptation.</title>
        <authorList>
            <person name="Sheffer M.M."/>
            <person name="Hoppe A."/>
            <person name="Krehenwinkel H."/>
            <person name="Uhl G."/>
            <person name="Kuss A.W."/>
            <person name="Jensen L."/>
            <person name="Jensen C."/>
            <person name="Gillespie R.G."/>
            <person name="Hoff K.J."/>
            <person name="Prost S."/>
        </authorList>
    </citation>
    <scope>NUCLEOTIDE SEQUENCE</scope>
</reference>
<gene>
    <name evidence="2" type="ORF">HNY73_021014</name>
</gene>
<evidence type="ECO:0000313" key="2">
    <source>
        <dbReference type="EMBL" id="KAF8768166.1"/>
    </source>
</evidence>
<evidence type="ECO:0000256" key="1">
    <source>
        <dbReference type="SAM" id="MobiDB-lite"/>
    </source>
</evidence>
<dbReference type="Proteomes" id="UP000807504">
    <property type="component" value="Unassembled WGS sequence"/>
</dbReference>
<evidence type="ECO:0000313" key="3">
    <source>
        <dbReference type="Proteomes" id="UP000807504"/>
    </source>
</evidence>
<protein>
    <submittedName>
        <fullName evidence="2">Uncharacterized protein</fullName>
    </submittedName>
</protein>
<comment type="caution">
    <text evidence="2">The sequence shown here is derived from an EMBL/GenBank/DDBJ whole genome shotgun (WGS) entry which is preliminary data.</text>
</comment>
<dbReference type="EMBL" id="JABXBU010002230">
    <property type="protein sequence ID" value="KAF8768166.1"/>
    <property type="molecule type" value="Genomic_DNA"/>
</dbReference>
<feature type="compositionally biased region" description="Polar residues" evidence="1">
    <location>
        <begin position="23"/>
        <end position="32"/>
    </location>
</feature>
<dbReference type="AlphaFoldDB" id="A0A8T0E9Y3"/>
<sequence>MASFANEANLLSTTKQTLRRGSPSVSTPQTPAQVPQAIHLLRCLQQVPSRQRNDPDNRIVMEVPRRQIWGLLRGDHLRKGVQVAFKSGASTSMQATSSCIDDGLGIIPILGRGDGPQAAEKSSEERVVRKELMGNFVAAERQNPSYWVRNCKPSRPTEQIWQGQTSSRTDYVLHPAERIISKKVPHKSTLKFAGKMETVSSAMRDYSDPYGDNNKAPASCECVPDNDQSAIDKDFEDIHITITISPNKWKGIMRFYVQFS</sequence>
<accession>A0A8T0E9Y3</accession>
<feature type="region of interest" description="Disordered" evidence="1">
    <location>
        <begin position="1"/>
        <end position="32"/>
    </location>
</feature>
<name>A0A8T0E9Y3_ARGBR</name>
<reference evidence="2" key="2">
    <citation type="submission" date="2020-06" db="EMBL/GenBank/DDBJ databases">
        <authorList>
            <person name="Sheffer M."/>
        </authorList>
    </citation>
    <scope>NUCLEOTIDE SEQUENCE</scope>
</reference>
<organism evidence="2 3">
    <name type="scientific">Argiope bruennichi</name>
    <name type="common">Wasp spider</name>
    <name type="synonym">Aranea bruennichi</name>
    <dbReference type="NCBI Taxonomy" id="94029"/>
    <lineage>
        <taxon>Eukaryota</taxon>
        <taxon>Metazoa</taxon>
        <taxon>Ecdysozoa</taxon>
        <taxon>Arthropoda</taxon>
        <taxon>Chelicerata</taxon>
        <taxon>Arachnida</taxon>
        <taxon>Araneae</taxon>
        <taxon>Araneomorphae</taxon>
        <taxon>Entelegynae</taxon>
        <taxon>Araneoidea</taxon>
        <taxon>Araneidae</taxon>
        <taxon>Argiope</taxon>
    </lineage>
</organism>